<proteinExistence type="predicted"/>
<dbReference type="AlphaFoldDB" id="A0AA39FNM8"/>
<name>A0AA39FNM8_9HYME</name>
<reference evidence="2" key="1">
    <citation type="journal article" date="2023" name="bioRxiv">
        <title>Scaffold-level genome assemblies of two parasitoid biocontrol wasps reveal the parthenogenesis mechanism and an associated novel virus.</title>
        <authorList>
            <person name="Inwood S."/>
            <person name="Skelly J."/>
            <person name="Guhlin J."/>
            <person name="Harrop T."/>
            <person name="Goldson S."/>
            <person name="Dearden P."/>
        </authorList>
    </citation>
    <scope>NUCLEOTIDE SEQUENCE</scope>
    <source>
        <strain evidence="2">Irish</strain>
        <tissue evidence="2">Whole body</tissue>
    </source>
</reference>
<keyword evidence="1" id="KW-0732">Signal</keyword>
<gene>
    <name evidence="2" type="ORF">PV328_006039</name>
</gene>
<reference evidence="2" key="2">
    <citation type="submission" date="2023-03" db="EMBL/GenBank/DDBJ databases">
        <authorList>
            <person name="Inwood S.N."/>
            <person name="Skelly J.G."/>
            <person name="Guhlin J."/>
            <person name="Harrop T.W.R."/>
            <person name="Goldson S.G."/>
            <person name="Dearden P.K."/>
        </authorList>
    </citation>
    <scope>NUCLEOTIDE SEQUENCE</scope>
    <source>
        <strain evidence="2">Irish</strain>
        <tissue evidence="2">Whole body</tissue>
    </source>
</reference>
<protein>
    <submittedName>
        <fullName evidence="2">Uncharacterized protein</fullName>
    </submittedName>
</protein>
<dbReference type="EMBL" id="JAQQBS010000002">
    <property type="protein sequence ID" value="KAK0172761.1"/>
    <property type="molecule type" value="Genomic_DNA"/>
</dbReference>
<evidence type="ECO:0000256" key="1">
    <source>
        <dbReference type="SAM" id="SignalP"/>
    </source>
</evidence>
<comment type="caution">
    <text evidence="2">The sequence shown here is derived from an EMBL/GenBank/DDBJ whole genome shotgun (WGS) entry which is preliminary data.</text>
</comment>
<feature type="chain" id="PRO_5041308597" evidence="1">
    <location>
        <begin position="25"/>
        <end position="88"/>
    </location>
</feature>
<feature type="signal peptide" evidence="1">
    <location>
        <begin position="1"/>
        <end position="24"/>
    </location>
</feature>
<dbReference type="Proteomes" id="UP001168990">
    <property type="component" value="Unassembled WGS sequence"/>
</dbReference>
<evidence type="ECO:0000313" key="2">
    <source>
        <dbReference type="EMBL" id="KAK0172761.1"/>
    </source>
</evidence>
<keyword evidence="3" id="KW-1185">Reference proteome</keyword>
<accession>A0AA39FNM8</accession>
<organism evidence="2 3">
    <name type="scientific">Microctonus aethiopoides</name>
    <dbReference type="NCBI Taxonomy" id="144406"/>
    <lineage>
        <taxon>Eukaryota</taxon>
        <taxon>Metazoa</taxon>
        <taxon>Ecdysozoa</taxon>
        <taxon>Arthropoda</taxon>
        <taxon>Hexapoda</taxon>
        <taxon>Insecta</taxon>
        <taxon>Pterygota</taxon>
        <taxon>Neoptera</taxon>
        <taxon>Endopterygota</taxon>
        <taxon>Hymenoptera</taxon>
        <taxon>Apocrita</taxon>
        <taxon>Ichneumonoidea</taxon>
        <taxon>Braconidae</taxon>
        <taxon>Euphorinae</taxon>
        <taxon>Microctonus</taxon>
    </lineage>
</organism>
<evidence type="ECO:0000313" key="3">
    <source>
        <dbReference type="Proteomes" id="UP001168990"/>
    </source>
</evidence>
<sequence>MEKVTLVILTIKVLLQKFYTIVTAIYDESDLKSGDFKPFYKYATFFINMRVYNIHRKIIYTHFVHFAPRNLEIYKLYHLDQRDVSNLV</sequence>